<feature type="compositionally biased region" description="Low complexity" evidence="1">
    <location>
        <begin position="156"/>
        <end position="166"/>
    </location>
</feature>
<dbReference type="InterPro" id="IPR040479">
    <property type="entry name" value="CLIP_SPH_mas"/>
</dbReference>
<feature type="compositionally biased region" description="Polar residues" evidence="1">
    <location>
        <begin position="138"/>
        <end position="148"/>
    </location>
</feature>
<feature type="compositionally biased region" description="Polar residues" evidence="1">
    <location>
        <begin position="536"/>
        <end position="549"/>
    </location>
</feature>
<feature type="domain" description="Peptidase S1" evidence="3">
    <location>
        <begin position="908"/>
        <end position="1148"/>
    </location>
</feature>
<dbReference type="InterPro" id="IPR009003">
    <property type="entry name" value="Peptidase_S1_PA"/>
</dbReference>
<proteinExistence type="predicted"/>
<protein>
    <submittedName>
        <fullName evidence="4">Protein masquerade</fullName>
    </submittedName>
</protein>
<feature type="compositionally biased region" description="Low complexity" evidence="1">
    <location>
        <begin position="628"/>
        <end position="637"/>
    </location>
</feature>
<gene>
    <name evidence="4" type="primary">mas</name>
    <name evidence="4" type="ORF">CDAR_412341</name>
</gene>
<dbReference type="EMBL" id="BPLQ01008698">
    <property type="protein sequence ID" value="GIY38951.1"/>
    <property type="molecule type" value="Genomic_DNA"/>
</dbReference>
<evidence type="ECO:0000256" key="1">
    <source>
        <dbReference type="SAM" id="MobiDB-lite"/>
    </source>
</evidence>
<reference evidence="4 5" key="1">
    <citation type="submission" date="2021-06" db="EMBL/GenBank/DDBJ databases">
        <title>Caerostris darwini draft genome.</title>
        <authorList>
            <person name="Kono N."/>
            <person name="Arakawa K."/>
        </authorList>
    </citation>
    <scope>NUCLEOTIDE SEQUENCE [LARGE SCALE GENOMIC DNA]</scope>
</reference>
<dbReference type="Pfam" id="PF00089">
    <property type="entry name" value="Trypsin"/>
    <property type="match status" value="1"/>
</dbReference>
<dbReference type="PROSITE" id="PS50240">
    <property type="entry name" value="TRYPSIN_DOM"/>
    <property type="match status" value="1"/>
</dbReference>
<dbReference type="PROSITE" id="PS00134">
    <property type="entry name" value="TRYPSIN_HIS"/>
    <property type="match status" value="1"/>
</dbReference>
<sequence length="1151" mass="125659">MFASLRQRSWHFRSVTLTLVCALAFVGQAGSQDVGSFLAGLLGAAEISPNESNGTLNEIPCPGECVHALTSILCSRVVEQFSCGATYLRCCVSNDYNFGTVVETSAPLPEDYSTESTTEYEVFLVTTEPTRETTINHIYSSSPSSQAPVKQKPRPTTETTTTAVSKTTQKPGPCKGICVENIFVRYCGTTIPGQCERGSTCCASNQEDDDASLETTTTIIPLTTKKIHENKQPATQYSNYETSPASTTMRDPVCPGSCVAPLFSLLCDVVSESFYCPNDGRCCLNNDEPSAPTTSTASSVEYLENPCPGACIPMFLRGMCNHPSEIMLQSECKQDFVCCYQPDVKDHLHIESPQIPLIRPGSQQQGYPNIPLGNPNYGPQKNQPPVHHPYPQIPQNQFPGKPVPPVRVQHIPNQANANQGYVGAGQTGYGLLPQIPHHGNNGYVNPAHSQNNDYGVNDHHGNNGYVNPAHPQNNDYGVNDHQNFPLRPQNINTSIEINPIRFTGVQQPPYIPPYQDQSSHHVYNKRRQNFTHSTVLQNNHQPNGESHNPSRFVPPSPIQNPKPLMQPEEPTGPKRQQNFPDRFVSTSIDFSSDSLRPIGTNISPPLERFRPTNTEDKSVVNPIPSRPSNTSTFTGTNNFDTISDPKYPELSAQHNPESSQKIFIPIQDSFRPIQNQQRPSPPPVQIESIVPIRPSSNTGDNIIPVRPQAPFPVSSEVDDERISIRPPPGSIPLPHNNGDKSISVKPLRPIPYPTDTGDRGLPSRPPGSIPVPSGAGDRLVPARPSAPIPSPSESSHTIIPIPVNSNMDTMKKLKPDCPGSCIGSFLRFTCFGNSAIYDGFNCESEGTLCCTPVEHIEKYEEHLQSGKPLVLMKPDEDSKRKMTQEVTRRPGMYVCGIKGNQRRKSGRVVGGKTSMPGEWCWQVALINAKNQYLCGGALIGSRWVLTAAHCITALVRNGDAIYVRVGDYDLASQYGTPGAQTQKVSTSYIHHNHNGQTLDNDIALLRLENPVQLQESVCLVCLPARGAESHPGKRCTVTGYGYMDESGPIALKVREATLPIVEEKRCTEQINKVTEKRFILPAGSFCAGGESGNDACQGDGGGPLTCVNEGYHELTGLVSWGFGCGKENVPGVYVKVSSYIGWINQIISVNN</sequence>
<feature type="region of interest" description="Disordered" evidence="1">
    <location>
        <begin position="591"/>
        <end position="637"/>
    </location>
</feature>
<accession>A0AAV4T105</accession>
<name>A0AAV4T105_9ARAC</name>
<dbReference type="InterPro" id="IPR043504">
    <property type="entry name" value="Peptidase_S1_PA_chymotrypsin"/>
</dbReference>
<evidence type="ECO:0000313" key="5">
    <source>
        <dbReference type="Proteomes" id="UP001054837"/>
    </source>
</evidence>
<feature type="chain" id="PRO_5043708272" evidence="2">
    <location>
        <begin position="32"/>
        <end position="1151"/>
    </location>
</feature>
<keyword evidence="5" id="KW-1185">Reference proteome</keyword>
<dbReference type="InterPro" id="IPR018114">
    <property type="entry name" value="TRYPSIN_HIS"/>
</dbReference>
<dbReference type="Pfam" id="PF18398">
    <property type="entry name" value="CLIP_SPH_mas"/>
    <property type="match status" value="4"/>
</dbReference>
<keyword evidence="2" id="KW-0732">Signal</keyword>
<feature type="region of interest" description="Disordered" evidence="1">
    <location>
        <begin position="695"/>
        <end position="800"/>
    </location>
</feature>
<dbReference type="Gene3D" id="2.40.10.10">
    <property type="entry name" value="Trypsin-like serine proteases"/>
    <property type="match status" value="1"/>
</dbReference>
<dbReference type="Proteomes" id="UP001054837">
    <property type="component" value="Unassembled WGS sequence"/>
</dbReference>
<dbReference type="SUPFAM" id="SSF50494">
    <property type="entry name" value="Trypsin-like serine proteases"/>
    <property type="match status" value="1"/>
</dbReference>
<feature type="compositionally biased region" description="Basic and acidic residues" evidence="1">
    <location>
        <begin position="607"/>
        <end position="618"/>
    </location>
</feature>
<feature type="signal peptide" evidence="2">
    <location>
        <begin position="1"/>
        <end position="31"/>
    </location>
</feature>
<feature type="region of interest" description="Disordered" evidence="1">
    <location>
        <begin position="138"/>
        <end position="166"/>
    </location>
</feature>
<feature type="region of interest" description="Disordered" evidence="1">
    <location>
        <begin position="536"/>
        <end position="579"/>
    </location>
</feature>
<evidence type="ECO:0000256" key="2">
    <source>
        <dbReference type="SAM" id="SignalP"/>
    </source>
</evidence>
<dbReference type="FunFam" id="2.40.10.10:FF:000082">
    <property type="entry name" value="Plasma kallikrein"/>
    <property type="match status" value="1"/>
</dbReference>
<evidence type="ECO:0000313" key="4">
    <source>
        <dbReference type="EMBL" id="GIY38951.1"/>
    </source>
</evidence>
<dbReference type="AlphaFoldDB" id="A0AAV4T105"/>
<organism evidence="4 5">
    <name type="scientific">Caerostris darwini</name>
    <dbReference type="NCBI Taxonomy" id="1538125"/>
    <lineage>
        <taxon>Eukaryota</taxon>
        <taxon>Metazoa</taxon>
        <taxon>Ecdysozoa</taxon>
        <taxon>Arthropoda</taxon>
        <taxon>Chelicerata</taxon>
        <taxon>Arachnida</taxon>
        <taxon>Araneae</taxon>
        <taxon>Araneomorphae</taxon>
        <taxon>Entelegynae</taxon>
        <taxon>Araneoidea</taxon>
        <taxon>Araneidae</taxon>
        <taxon>Caerostris</taxon>
    </lineage>
</organism>
<comment type="caution">
    <text evidence="4">The sequence shown here is derived from an EMBL/GenBank/DDBJ whole genome shotgun (WGS) entry which is preliminary data.</text>
</comment>
<dbReference type="InterPro" id="IPR001314">
    <property type="entry name" value="Peptidase_S1A"/>
</dbReference>
<dbReference type="GO" id="GO:0004252">
    <property type="term" value="F:serine-type endopeptidase activity"/>
    <property type="evidence" value="ECO:0007669"/>
    <property type="project" value="InterPro"/>
</dbReference>
<dbReference type="PANTHER" id="PTHR24258">
    <property type="entry name" value="SERINE PROTEASE-RELATED"/>
    <property type="match status" value="1"/>
</dbReference>
<dbReference type="GO" id="GO:0006508">
    <property type="term" value="P:proteolysis"/>
    <property type="evidence" value="ECO:0007669"/>
    <property type="project" value="InterPro"/>
</dbReference>
<dbReference type="PANTHER" id="PTHR24258:SF140">
    <property type="entry name" value="BCDNA.GH08420-RELATED"/>
    <property type="match status" value="1"/>
</dbReference>
<evidence type="ECO:0000259" key="3">
    <source>
        <dbReference type="PROSITE" id="PS50240"/>
    </source>
</evidence>
<dbReference type="SMART" id="SM00020">
    <property type="entry name" value="Tryp_SPc"/>
    <property type="match status" value="1"/>
</dbReference>
<dbReference type="PRINTS" id="PR00722">
    <property type="entry name" value="CHYMOTRYPSIN"/>
</dbReference>
<dbReference type="InterPro" id="IPR001254">
    <property type="entry name" value="Trypsin_dom"/>
</dbReference>
<dbReference type="CDD" id="cd00190">
    <property type="entry name" value="Tryp_SPc"/>
    <property type="match status" value="1"/>
</dbReference>